<comment type="caution">
    <text evidence="1">The sequence shown here is derived from an EMBL/GenBank/DDBJ whole genome shotgun (WGS) entry which is preliminary data.</text>
</comment>
<dbReference type="PATRIC" id="fig|411473.3.peg.1004"/>
<gene>
    <name evidence="1" type="ORF">RUMCAL_01233</name>
</gene>
<dbReference type="AlphaFoldDB" id="U2KVS9"/>
<organism evidence="1 2">
    <name type="scientific">Ruminococcus callidus ATCC 27760</name>
    <dbReference type="NCBI Taxonomy" id="411473"/>
    <lineage>
        <taxon>Bacteria</taxon>
        <taxon>Bacillati</taxon>
        <taxon>Bacillota</taxon>
        <taxon>Clostridia</taxon>
        <taxon>Eubacteriales</taxon>
        <taxon>Oscillospiraceae</taxon>
        <taxon>Ruminococcus</taxon>
    </lineage>
</organism>
<reference evidence="1 2" key="1">
    <citation type="submission" date="2013-07" db="EMBL/GenBank/DDBJ databases">
        <authorList>
            <person name="Weinstock G."/>
            <person name="Sodergren E."/>
            <person name="Wylie T."/>
            <person name="Fulton L."/>
            <person name="Fulton R."/>
            <person name="Fronick C."/>
            <person name="O'Laughlin M."/>
            <person name="Godfrey J."/>
            <person name="Miner T."/>
            <person name="Herter B."/>
            <person name="Appelbaum E."/>
            <person name="Cordes M."/>
            <person name="Lek S."/>
            <person name="Wollam A."/>
            <person name="Pepin K.H."/>
            <person name="Palsikar V.B."/>
            <person name="Mitreva M."/>
            <person name="Wilson R.K."/>
        </authorList>
    </citation>
    <scope>NUCLEOTIDE SEQUENCE [LARGE SCALE GENOMIC DNA]</scope>
    <source>
        <strain evidence="1 2">ATCC 27760</strain>
    </source>
</reference>
<dbReference type="HOGENOM" id="CLU_920966_0_0_9"/>
<dbReference type="OrthoDB" id="1817732at2"/>
<evidence type="ECO:0008006" key="3">
    <source>
        <dbReference type="Google" id="ProtNLM"/>
    </source>
</evidence>
<proteinExistence type="predicted"/>
<dbReference type="RefSeq" id="WP_021682696.1">
    <property type="nucleotide sequence ID" value="NZ_KI260434.1"/>
</dbReference>
<sequence length="311" mass="35240">MIQVVLITRTGKAYLANGIAAFTLDKEAYTPYSQLTATVYGNFSIQQFAGIYRVQLLLDGTELHFGTVERFRLVQENGTSYVRFSSHGLTALLLQNQLEPGLHTAMSLDKLMQDFVTFPKEITWESDTDTSNYLFVKEGTSMWDGVANLTYKLCGRYPFVYHANEIRMHLPETYRNFYVGADTLLGMGMTADQSRIYSRFSMADADGTYGKFQENDPNAAALELVRTKQLPLDRQYLYDPQQALVFRRKFAGRGLVSYYFDRIGAVAADLGDRITCSGIIENAPITHIRMTGNQNGVRTRLEAYQDEFYPA</sequence>
<evidence type="ECO:0000313" key="2">
    <source>
        <dbReference type="Proteomes" id="UP000016662"/>
    </source>
</evidence>
<keyword evidence="2" id="KW-1185">Reference proteome</keyword>
<dbReference type="EMBL" id="AWVF01000154">
    <property type="protein sequence ID" value="ERJ96402.1"/>
    <property type="molecule type" value="Genomic_DNA"/>
</dbReference>
<dbReference type="STRING" id="411473.RUMCAL_01233"/>
<dbReference type="Proteomes" id="UP000016662">
    <property type="component" value="Unassembled WGS sequence"/>
</dbReference>
<name>U2KVS9_9FIRM</name>
<dbReference type="eggNOG" id="ENOG5032K6F">
    <property type="taxonomic scope" value="Bacteria"/>
</dbReference>
<accession>U2KVS9</accession>
<dbReference type="SUPFAM" id="SSF69279">
    <property type="entry name" value="Phage tail proteins"/>
    <property type="match status" value="1"/>
</dbReference>
<evidence type="ECO:0000313" key="1">
    <source>
        <dbReference type="EMBL" id="ERJ96402.1"/>
    </source>
</evidence>
<protein>
    <recommendedName>
        <fullName evidence="3">Phage minor structural protein</fullName>
    </recommendedName>
</protein>